<name>A0A0A9AVJ1_ARUDO</name>
<accession>A0A0A9AVJ1</accession>
<protein>
    <submittedName>
        <fullName evidence="1">Uncharacterized protein</fullName>
    </submittedName>
</protein>
<dbReference type="AlphaFoldDB" id="A0A0A9AVJ1"/>
<reference evidence="1" key="2">
    <citation type="journal article" date="2015" name="Data Brief">
        <title>Shoot transcriptome of the giant reed, Arundo donax.</title>
        <authorList>
            <person name="Barrero R.A."/>
            <person name="Guerrero F.D."/>
            <person name="Moolhuijzen P."/>
            <person name="Goolsby J.A."/>
            <person name="Tidwell J."/>
            <person name="Bellgard S.E."/>
            <person name="Bellgard M.I."/>
        </authorList>
    </citation>
    <scope>NUCLEOTIDE SEQUENCE</scope>
    <source>
        <tissue evidence="1">Shoot tissue taken approximately 20 cm above the soil surface</tissue>
    </source>
</reference>
<evidence type="ECO:0000313" key="1">
    <source>
        <dbReference type="EMBL" id="JAD53903.1"/>
    </source>
</evidence>
<reference evidence="1" key="1">
    <citation type="submission" date="2014-09" db="EMBL/GenBank/DDBJ databases">
        <authorList>
            <person name="Magalhaes I.L.F."/>
            <person name="Oliveira U."/>
            <person name="Santos F.R."/>
            <person name="Vidigal T.H.D.A."/>
            <person name="Brescovit A.D."/>
            <person name="Santos A.J."/>
        </authorList>
    </citation>
    <scope>NUCLEOTIDE SEQUENCE</scope>
    <source>
        <tissue evidence="1">Shoot tissue taken approximately 20 cm above the soil surface</tissue>
    </source>
</reference>
<proteinExistence type="predicted"/>
<organism evidence="1">
    <name type="scientific">Arundo donax</name>
    <name type="common">Giant reed</name>
    <name type="synonym">Donax arundinaceus</name>
    <dbReference type="NCBI Taxonomy" id="35708"/>
    <lineage>
        <taxon>Eukaryota</taxon>
        <taxon>Viridiplantae</taxon>
        <taxon>Streptophyta</taxon>
        <taxon>Embryophyta</taxon>
        <taxon>Tracheophyta</taxon>
        <taxon>Spermatophyta</taxon>
        <taxon>Magnoliopsida</taxon>
        <taxon>Liliopsida</taxon>
        <taxon>Poales</taxon>
        <taxon>Poaceae</taxon>
        <taxon>PACMAD clade</taxon>
        <taxon>Arundinoideae</taxon>
        <taxon>Arundineae</taxon>
        <taxon>Arundo</taxon>
    </lineage>
</organism>
<sequence length="51" mass="5723">MVIKRVRLNSSVMMVGLLLSTYSIFDSLSMPATTQEKRNEETEADAFLLGQ</sequence>
<dbReference type="EMBL" id="GBRH01243992">
    <property type="protein sequence ID" value="JAD53903.1"/>
    <property type="molecule type" value="Transcribed_RNA"/>
</dbReference>